<dbReference type="CDD" id="cd06423">
    <property type="entry name" value="CESA_like"/>
    <property type="match status" value="1"/>
</dbReference>
<evidence type="ECO:0000313" key="7">
    <source>
        <dbReference type="EMBL" id="EFL23135.1"/>
    </source>
</evidence>
<dbReference type="SUPFAM" id="SSF88713">
    <property type="entry name" value="Glycoside hydrolase/deacetylase"/>
    <property type="match status" value="1"/>
</dbReference>
<feature type="transmembrane region" description="Helical" evidence="5">
    <location>
        <begin position="724"/>
        <end position="742"/>
    </location>
</feature>
<protein>
    <submittedName>
        <fullName evidence="7">Polysaccharide deacetylase</fullName>
    </submittedName>
</protein>
<evidence type="ECO:0000256" key="5">
    <source>
        <dbReference type="SAM" id="Phobius"/>
    </source>
</evidence>
<keyword evidence="8" id="KW-1185">Reference proteome</keyword>
<dbReference type="GO" id="GO:0005975">
    <property type="term" value="P:carbohydrate metabolic process"/>
    <property type="evidence" value="ECO:0007669"/>
    <property type="project" value="InterPro"/>
</dbReference>
<dbReference type="PANTHER" id="PTHR43630">
    <property type="entry name" value="POLY-BETA-1,6-N-ACETYL-D-GLUCOSAMINE SYNTHASE"/>
    <property type="match status" value="1"/>
</dbReference>
<dbReference type="CDD" id="cd10917">
    <property type="entry name" value="CE4_NodB_like_6s_7s"/>
    <property type="match status" value="1"/>
</dbReference>
<dbReference type="Pfam" id="PF01522">
    <property type="entry name" value="Polysacc_deac_1"/>
    <property type="match status" value="1"/>
</dbReference>
<keyword evidence="3" id="KW-0808">Transferase</keyword>
<evidence type="ECO:0000313" key="8">
    <source>
        <dbReference type="Proteomes" id="UP000003963"/>
    </source>
</evidence>
<feature type="transmembrane region" description="Helical" evidence="5">
    <location>
        <begin position="358"/>
        <end position="381"/>
    </location>
</feature>
<dbReference type="STRING" id="457427.SSOG_02849"/>
<evidence type="ECO:0000256" key="4">
    <source>
        <dbReference type="SAM" id="MobiDB-lite"/>
    </source>
</evidence>
<dbReference type="InterPro" id="IPR001173">
    <property type="entry name" value="Glyco_trans_2-like"/>
</dbReference>
<evidence type="ECO:0000259" key="6">
    <source>
        <dbReference type="PROSITE" id="PS51677"/>
    </source>
</evidence>
<feature type="transmembrane region" description="Helical" evidence="5">
    <location>
        <begin position="649"/>
        <end position="674"/>
    </location>
</feature>
<dbReference type="InterPro" id="IPR029044">
    <property type="entry name" value="Nucleotide-diphossugar_trans"/>
</dbReference>
<feature type="region of interest" description="Disordered" evidence="4">
    <location>
        <begin position="1"/>
        <end position="25"/>
    </location>
</feature>
<proteinExistence type="inferred from homology"/>
<dbReference type="PANTHER" id="PTHR43630:SF1">
    <property type="entry name" value="POLY-BETA-1,6-N-ACETYL-D-GLUCOSAMINE SYNTHASE"/>
    <property type="match status" value="1"/>
</dbReference>
<dbReference type="InterPro" id="IPR011330">
    <property type="entry name" value="Glyco_hydro/deAcase_b/a-brl"/>
</dbReference>
<gene>
    <name evidence="7" type="ORF">SSOG_02849</name>
</gene>
<evidence type="ECO:0000256" key="2">
    <source>
        <dbReference type="ARBA" id="ARBA00022676"/>
    </source>
</evidence>
<keyword evidence="5" id="KW-0812">Transmembrane</keyword>
<evidence type="ECO:0000256" key="1">
    <source>
        <dbReference type="ARBA" id="ARBA00006739"/>
    </source>
</evidence>
<accession>D9WE96</accession>
<keyword evidence="5" id="KW-1133">Transmembrane helix</keyword>
<comment type="similarity">
    <text evidence="1">Belongs to the glycosyltransferase 2 family.</text>
</comment>
<reference evidence="7 8" key="1">
    <citation type="submission" date="2009-02" db="EMBL/GenBank/DDBJ databases">
        <title>Annotation of Streptomyces hygroscopicus strain ATCC 53653.</title>
        <authorList>
            <consortium name="The Broad Institute Genome Sequencing Platform"/>
            <consortium name="Broad Institute Microbial Sequencing Center"/>
            <person name="Fischbach M."/>
            <person name="Godfrey P."/>
            <person name="Ward D."/>
            <person name="Young S."/>
            <person name="Zeng Q."/>
            <person name="Koehrsen M."/>
            <person name="Alvarado L."/>
            <person name="Berlin A.M."/>
            <person name="Bochicchio J."/>
            <person name="Borenstein D."/>
            <person name="Chapman S.B."/>
            <person name="Chen Z."/>
            <person name="Engels R."/>
            <person name="Freedman E."/>
            <person name="Gellesch M."/>
            <person name="Goldberg J."/>
            <person name="Griggs A."/>
            <person name="Gujja S."/>
            <person name="Heilman E.R."/>
            <person name="Heiman D.I."/>
            <person name="Hepburn T.A."/>
            <person name="Howarth C."/>
            <person name="Jen D."/>
            <person name="Larson L."/>
            <person name="Lewis B."/>
            <person name="Mehta T."/>
            <person name="Park D."/>
            <person name="Pearson M."/>
            <person name="Richards J."/>
            <person name="Roberts A."/>
            <person name="Saif S."/>
            <person name="Shea T.D."/>
            <person name="Shenoy N."/>
            <person name="Sisk P."/>
            <person name="Stolte C."/>
            <person name="Sykes S.N."/>
            <person name="Thomson T."/>
            <person name="Walk T."/>
            <person name="White J."/>
            <person name="Yandava C."/>
            <person name="Straight P."/>
            <person name="Clardy J."/>
            <person name="Hung D."/>
            <person name="Kolter R."/>
            <person name="Mekalanos J."/>
            <person name="Walker S."/>
            <person name="Walsh C.T."/>
            <person name="Wieland-Brown L.C."/>
            <person name="Haas B."/>
            <person name="Nusbaum C."/>
            <person name="Birren B."/>
        </authorList>
    </citation>
    <scope>NUCLEOTIDE SEQUENCE [LARGE SCALE GENOMIC DNA]</scope>
    <source>
        <strain evidence="7 8">ATCC 53653</strain>
    </source>
</reference>
<dbReference type="Gene3D" id="3.90.550.10">
    <property type="entry name" value="Spore Coat Polysaccharide Biosynthesis Protein SpsA, Chain A"/>
    <property type="match status" value="1"/>
</dbReference>
<dbReference type="Gene3D" id="3.20.20.370">
    <property type="entry name" value="Glycoside hydrolase/deacetylase"/>
    <property type="match status" value="1"/>
</dbReference>
<dbReference type="Pfam" id="PF00535">
    <property type="entry name" value="Glycos_transf_2"/>
    <property type="match status" value="1"/>
</dbReference>
<evidence type="ECO:0000256" key="3">
    <source>
        <dbReference type="ARBA" id="ARBA00022679"/>
    </source>
</evidence>
<dbReference type="EMBL" id="GG657754">
    <property type="protein sequence ID" value="EFL23135.1"/>
    <property type="molecule type" value="Genomic_DNA"/>
</dbReference>
<keyword evidence="5" id="KW-0472">Membrane</keyword>
<keyword evidence="2" id="KW-0328">Glycosyltransferase</keyword>
<dbReference type="AlphaFoldDB" id="D9WE96"/>
<dbReference type="SUPFAM" id="SSF53448">
    <property type="entry name" value="Nucleotide-diphospho-sugar transferases"/>
    <property type="match status" value="1"/>
</dbReference>
<dbReference type="GO" id="GO:0016757">
    <property type="term" value="F:glycosyltransferase activity"/>
    <property type="evidence" value="ECO:0007669"/>
    <property type="project" value="UniProtKB-KW"/>
</dbReference>
<feature type="domain" description="NodB homology" evidence="6">
    <location>
        <begin position="154"/>
        <end position="252"/>
    </location>
</feature>
<organism evidence="7 8">
    <name type="scientific">Streptomyces himastatinicus ATCC 53653</name>
    <dbReference type="NCBI Taxonomy" id="457427"/>
    <lineage>
        <taxon>Bacteria</taxon>
        <taxon>Bacillati</taxon>
        <taxon>Actinomycetota</taxon>
        <taxon>Actinomycetes</taxon>
        <taxon>Kitasatosporales</taxon>
        <taxon>Streptomycetaceae</taxon>
        <taxon>Streptomyces</taxon>
        <taxon>Streptomyces violaceusniger group</taxon>
    </lineage>
</organism>
<sequence>MIRQPNRAASADSYPLPPVGSGRSAALTTVRPSDAALVVPGGSGILRPRPKTCHVRPRGSCDPDLWGTIQPMSHPIRGGRHKRSRDPRAHWLLLSLSLPLMFGLLMFQGWTTHEVDAAKSRPACTSPVPKDIVGGGPVVQINNGQVKTVRMPAGTVALTYDGGPDPEWTPRILDLLRRNKARATFFLNGAKAAEHPDLVRRIRAEGHEIGSNTYTGADMGTASSVRSKMELSLTESALAGTVGAEPRLMRMPLTTDVETLCGVEWQAARKVAAQGYALVAADKPSRRPSQGMIRQLSQTDTAYQETERLLKNPRVQRFTTVTGGLGVPPVETKSSTMERWEGTALLSLAAVGRAFVTIMTWVLGIAGALGVLRLVLLVVFARAHVRRLTRHRPGAPELPVVNDPVTVLVPAYNEEAGIEGTIQSLLASTHQKLQIIVIDDGSTDRTAEIAAASNDSRVLVIRQPNSGKPTALNTGLAHAKHDIVVMVDADTVFEPDAIRQLIQPLSQPAIGAVSGNTKVGNRRSLLGRWQHLEYVFGFNLDRRMFEVLECMPTVPGAIGAFRRDALLAVGGVSEDTLAEDTDLTMSLWRAGWKVVYEETAVAWTEVPTSLRQLWRQRYRWGYGTLQSMWKHRRAMIELGSVGRFGRRGLTYLTLFQVLLPLLAPVIDLFALYGILFQNPTESAGVWLAYLGIQTVCAGYALRLDGERMRTLWSLPFQLFAYRQLMYLVVIQSVVALLLGARLKWHRIQRSGTAGETISDPAAYQRA</sequence>
<dbReference type="InterPro" id="IPR002509">
    <property type="entry name" value="NODB_dom"/>
</dbReference>
<dbReference type="HOGENOM" id="CLU_012505_0_0_11"/>
<name>D9WE96_9ACTN</name>
<dbReference type="GO" id="GO:0016810">
    <property type="term" value="F:hydrolase activity, acting on carbon-nitrogen (but not peptide) bonds"/>
    <property type="evidence" value="ECO:0007669"/>
    <property type="project" value="InterPro"/>
</dbReference>
<dbReference type="Proteomes" id="UP000003963">
    <property type="component" value="Unassembled WGS sequence"/>
</dbReference>
<dbReference type="PROSITE" id="PS51677">
    <property type="entry name" value="NODB"/>
    <property type="match status" value="1"/>
</dbReference>
<feature type="transmembrane region" description="Helical" evidence="5">
    <location>
        <begin position="89"/>
        <end position="110"/>
    </location>
</feature>